<keyword evidence="4" id="KW-0788">Thiol protease</keyword>
<dbReference type="Pfam" id="PF00877">
    <property type="entry name" value="NLPC_P60"/>
    <property type="match status" value="1"/>
</dbReference>
<dbReference type="Gene3D" id="6.10.250.3150">
    <property type="match status" value="1"/>
</dbReference>
<dbReference type="KEGG" id="nav:JQS30_01070"/>
<dbReference type="GO" id="GO:0006508">
    <property type="term" value="P:proteolysis"/>
    <property type="evidence" value="ECO:0007669"/>
    <property type="project" value="UniProtKB-KW"/>
</dbReference>
<dbReference type="SUPFAM" id="SSF54001">
    <property type="entry name" value="Cysteine proteinases"/>
    <property type="match status" value="1"/>
</dbReference>
<dbReference type="Proteomes" id="UP000662939">
    <property type="component" value="Chromosome"/>
</dbReference>
<evidence type="ECO:0000256" key="3">
    <source>
        <dbReference type="ARBA" id="ARBA00022801"/>
    </source>
</evidence>
<feature type="coiled-coil region" evidence="5">
    <location>
        <begin position="57"/>
        <end position="112"/>
    </location>
</feature>
<protein>
    <submittedName>
        <fullName evidence="8">C40 family peptidase</fullName>
    </submittedName>
</protein>
<keyword evidence="5" id="KW-0175">Coiled coil</keyword>
<dbReference type="PANTHER" id="PTHR47359:SF3">
    <property type="entry name" value="NLP_P60 DOMAIN-CONTAINING PROTEIN-RELATED"/>
    <property type="match status" value="1"/>
</dbReference>
<evidence type="ECO:0000256" key="6">
    <source>
        <dbReference type="SAM" id="MobiDB-lite"/>
    </source>
</evidence>
<proteinExistence type="inferred from homology"/>
<dbReference type="PANTHER" id="PTHR47359">
    <property type="entry name" value="PEPTIDOGLYCAN DL-ENDOPEPTIDASE CWLO"/>
    <property type="match status" value="1"/>
</dbReference>
<reference evidence="8" key="1">
    <citation type="submission" date="2021-02" db="EMBL/GenBank/DDBJ databases">
        <title>Natronoglycomyces albus gen. nov., sp. nov, a haloalkaliphilic actinobacterium from a soda solonchak soil.</title>
        <authorList>
            <person name="Sorokin D.Y."/>
            <person name="Khijniak T.V."/>
            <person name="Zakharycheva A.P."/>
            <person name="Boueva O.V."/>
            <person name="Ariskina E.V."/>
            <person name="Hahnke R.L."/>
            <person name="Bunk B."/>
            <person name="Sproer C."/>
            <person name="Schumann P."/>
            <person name="Evtushenko L.I."/>
            <person name="Kublanov I.V."/>
        </authorList>
    </citation>
    <scope>NUCLEOTIDE SEQUENCE</scope>
    <source>
        <strain evidence="8">DSM 106290</strain>
    </source>
</reference>
<feature type="domain" description="NlpC/P60" evidence="7">
    <location>
        <begin position="231"/>
        <end position="346"/>
    </location>
</feature>
<feature type="region of interest" description="Disordered" evidence="6">
    <location>
        <begin position="1"/>
        <end position="27"/>
    </location>
</feature>
<evidence type="ECO:0000256" key="4">
    <source>
        <dbReference type="ARBA" id="ARBA00022807"/>
    </source>
</evidence>
<evidence type="ECO:0000256" key="1">
    <source>
        <dbReference type="ARBA" id="ARBA00007074"/>
    </source>
</evidence>
<name>A0A895XPU8_9ACTN</name>
<dbReference type="AlphaFoldDB" id="A0A895XPU8"/>
<evidence type="ECO:0000259" key="7">
    <source>
        <dbReference type="PROSITE" id="PS51935"/>
    </source>
</evidence>
<dbReference type="PROSITE" id="PS51935">
    <property type="entry name" value="NLPC_P60"/>
    <property type="match status" value="1"/>
</dbReference>
<dbReference type="InterPro" id="IPR038765">
    <property type="entry name" value="Papain-like_cys_pep_sf"/>
</dbReference>
<dbReference type="EMBL" id="CP070496">
    <property type="protein sequence ID" value="QSB05563.1"/>
    <property type="molecule type" value="Genomic_DNA"/>
</dbReference>
<organism evidence="8 9">
    <name type="scientific">Natronoglycomyces albus</name>
    <dbReference type="NCBI Taxonomy" id="2811108"/>
    <lineage>
        <taxon>Bacteria</taxon>
        <taxon>Bacillati</taxon>
        <taxon>Actinomycetota</taxon>
        <taxon>Actinomycetes</taxon>
        <taxon>Glycomycetales</taxon>
        <taxon>Glycomycetaceae</taxon>
        <taxon>Natronoglycomyces</taxon>
    </lineage>
</organism>
<feature type="coiled-coil region" evidence="5">
    <location>
        <begin position="159"/>
        <end position="207"/>
    </location>
</feature>
<evidence type="ECO:0000313" key="8">
    <source>
        <dbReference type="EMBL" id="QSB05563.1"/>
    </source>
</evidence>
<dbReference type="InterPro" id="IPR000064">
    <property type="entry name" value="NLP_P60_dom"/>
</dbReference>
<accession>A0A895XPU8</accession>
<dbReference type="InterPro" id="IPR051794">
    <property type="entry name" value="PG_Endopeptidase_C40"/>
</dbReference>
<evidence type="ECO:0000256" key="5">
    <source>
        <dbReference type="SAM" id="Coils"/>
    </source>
</evidence>
<dbReference type="Gene3D" id="3.90.1720.10">
    <property type="entry name" value="endopeptidase domain like (from Nostoc punctiforme)"/>
    <property type="match status" value="1"/>
</dbReference>
<dbReference type="RefSeq" id="WP_213171572.1">
    <property type="nucleotide sequence ID" value="NZ_CP070496.1"/>
</dbReference>
<dbReference type="GO" id="GO:0008234">
    <property type="term" value="F:cysteine-type peptidase activity"/>
    <property type="evidence" value="ECO:0007669"/>
    <property type="project" value="UniProtKB-KW"/>
</dbReference>
<keyword evidence="2" id="KW-0645">Protease</keyword>
<comment type="similarity">
    <text evidence="1">Belongs to the peptidase C40 family.</text>
</comment>
<evidence type="ECO:0000256" key="2">
    <source>
        <dbReference type="ARBA" id="ARBA00022670"/>
    </source>
</evidence>
<keyword evidence="9" id="KW-1185">Reference proteome</keyword>
<gene>
    <name evidence="8" type="ORF">JQS30_01070</name>
</gene>
<sequence>MNTPLGADNSERDSAQAGPAGPGRRHWSRTGLGVASIAALLVAVAASSTPAYADRDIEEIEEELETSHQTLEEVVEEYNAIRVELEDTQEMIAELEDTLEPYEEQLEQLYERTSAFIVTAHISQGLGEFERLLEAGSAEALVERMTQLNAANMYDVALIDELVEVSAEYHEQLQLLEDMREDIAAQEEELESMAQTIESEIEALQNDWSEAALSQGTASGVAIDYDLPYIPGDRGKVVRRALSNIGAPYGWGSSGPNAYDCSGLVLDAYREIGIPLPHNAAAQYNQTTPISRDALQPGDLVFYNGLAHMGMYIGDGLIIHASTYSKPAQIVSLDHGNSWYGATTVF</sequence>
<evidence type="ECO:0000313" key="9">
    <source>
        <dbReference type="Proteomes" id="UP000662939"/>
    </source>
</evidence>
<keyword evidence="3" id="KW-0378">Hydrolase</keyword>